<evidence type="ECO:0000256" key="1">
    <source>
        <dbReference type="SAM" id="Phobius"/>
    </source>
</evidence>
<comment type="caution">
    <text evidence="2">The sequence shown here is derived from an EMBL/GenBank/DDBJ whole genome shotgun (WGS) entry which is preliminary data.</text>
</comment>
<proteinExistence type="predicted"/>
<evidence type="ECO:0000313" key="3">
    <source>
        <dbReference type="Proteomes" id="UP000622475"/>
    </source>
</evidence>
<feature type="transmembrane region" description="Helical" evidence="1">
    <location>
        <begin position="12"/>
        <end position="29"/>
    </location>
</feature>
<dbReference type="AlphaFoldDB" id="A0A929PUQ7"/>
<gene>
    <name evidence="2" type="ORF">IRJ16_00560</name>
</gene>
<reference evidence="2" key="1">
    <citation type="submission" date="2020-10" db="EMBL/GenBank/DDBJ databases">
        <title>Mucilaginibacter mali sp. nov., isolated from rhizosphere soil of apple orchard.</title>
        <authorList>
            <person name="Lee J.-S."/>
            <person name="Kim H.S."/>
            <person name="Kim J.-S."/>
        </authorList>
    </citation>
    <scope>NUCLEOTIDE SEQUENCE</scope>
    <source>
        <strain evidence="2">KCTC 22746</strain>
    </source>
</reference>
<keyword evidence="1" id="KW-0472">Membrane</keyword>
<keyword evidence="1" id="KW-1133">Transmembrane helix</keyword>
<keyword evidence="1" id="KW-0812">Transmembrane</keyword>
<organism evidence="2 3">
    <name type="scientific">Mucilaginibacter myungsuensis</name>
    <dbReference type="NCBI Taxonomy" id="649104"/>
    <lineage>
        <taxon>Bacteria</taxon>
        <taxon>Pseudomonadati</taxon>
        <taxon>Bacteroidota</taxon>
        <taxon>Sphingobacteriia</taxon>
        <taxon>Sphingobacteriales</taxon>
        <taxon>Sphingobacteriaceae</taxon>
        <taxon>Mucilaginibacter</taxon>
    </lineage>
</organism>
<feature type="transmembrane region" description="Helical" evidence="1">
    <location>
        <begin position="76"/>
        <end position="94"/>
    </location>
</feature>
<keyword evidence="3" id="KW-1185">Reference proteome</keyword>
<sequence>MATLQQNGHFYNLLMFNYIGGVLVVSLAAESVVADVSLAIADESAMVLSESEAAFSALLQPAAAIDPTIAATSAKLKNLFFMGVCFMLMFCYLLV</sequence>
<dbReference type="EMBL" id="JADFFL010000001">
    <property type="protein sequence ID" value="MBE9660364.1"/>
    <property type="molecule type" value="Genomic_DNA"/>
</dbReference>
<accession>A0A929PUQ7</accession>
<evidence type="ECO:0000313" key="2">
    <source>
        <dbReference type="EMBL" id="MBE9660364.1"/>
    </source>
</evidence>
<name>A0A929PUQ7_9SPHI</name>
<dbReference type="RefSeq" id="WP_194109569.1">
    <property type="nucleotide sequence ID" value="NZ_JADFFL010000001.1"/>
</dbReference>
<dbReference type="Proteomes" id="UP000622475">
    <property type="component" value="Unassembled WGS sequence"/>
</dbReference>
<protein>
    <submittedName>
        <fullName evidence="2">Uncharacterized protein</fullName>
    </submittedName>
</protein>